<reference evidence="1 2" key="1">
    <citation type="journal article" date="2019" name="Int. J. Syst. Evol. Microbiol.">
        <title>The Global Catalogue of Microorganisms (GCM) 10K type strain sequencing project: providing services to taxonomists for standard genome sequencing and annotation.</title>
        <authorList>
            <consortium name="The Broad Institute Genomics Platform"/>
            <consortium name="The Broad Institute Genome Sequencing Center for Infectious Disease"/>
            <person name="Wu L."/>
            <person name="Ma J."/>
        </authorList>
    </citation>
    <scope>NUCLEOTIDE SEQUENCE [LARGE SCALE GENOMIC DNA]</scope>
    <source>
        <strain evidence="1 2">DT55</strain>
    </source>
</reference>
<organism evidence="1 2">
    <name type="scientific">Halobaculum marinum</name>
    <dbReference type="NCBI Taxonomy" id="3031996"/>
    <lineage>
        <taxon>Archaea</taxon>
        <taxon>Methanobacteriati</taxon>
        <taxon>Methanobacteriota</taxon>
        <taxon>Stenosarchaea group</taxon>
        <taxon>Halobacteria</taxon>
        <taxon>Halobacteriales</taxon>
        <taxon>Haloferacaceae</taxon>
        <taxon>Halobaculum</taxon>
    </lineage>
</organism>
<dbReference type="AlphaFoldDB" id="A0ABD5X3R5"/>
<dbReference type="Proteomes" id="UP001596388">
    <property type="component" value="Unassembled WGS sequence"/>
</dbReference>
<gene>
    <name evidence="1" type="ORF">ACFQKD_16120</name>
</gene>
<sequence length="135" mass="14525">MDCIRCAERVRYDRAVVRESDDHVLGGLCADCERERVGRLLLDGSIETSTDCVFCARTGAVALPMHRIELHDDGGAVEIRGFPVRDDTPRLCVDHAERVLGLDAVVVGHGALAGTPTAVADGGRDECPRGGERND</sequence>
<protein>
    <submittedName>
        <fullName evidence="1">Uncharacterized protein</fullName>
    </submittedName>
</protein>
<evidence type="ECO:0000313" key="2">
    <source>
        <dbReference type="Proteomes" id="UP001596388"/>
    </source>
</evidence>
<proteinExistence type="predicted"/>
<name>A0ABD5X3R5_9EURY</name>
<accession>A0ABD5X3R5</accession>
<keyword evidence="2" id="KW-1185">Reference proteome</keyword>
<dbReference type="RefSeq" id="WP_276236624.1">
    <property type="nucleotide sequence ID" value="NZ_CP119989.1"/>
</dbReference>
<dbReference type="GeneID" id="79270231"/>
<comment type="caution">
    <text evidence="1">The sequence shown here is derived from an EMBL/GenBank/DDBJ whole genome shotgun (WGS) entry which is preliminary data.</text>
</comment>
<evidence type="ECO:0000313" key="1">
    <source>
        <dbReference type="EMBL" id="MFC7098833.1"/>
    </source>
</evidence>
<dbReference type="EMBL" id="JBHTAG010000003">
    <property type="protein sequence ID" value="MFC7098833.1"/>
    <property type="molecule type" value="Genomic_DNA"/>
</dbReference>